<accession>A0ABQ9UTI9</accession>
<organism evidence="2 3">
    <name type="scientific">Saguinus oedipus</name>
    <name type="common">Cotton-top tamarin</name>
    <name type="synonym">Oedipomidas oedipus</name>
    <dbReference type="NCBI Taxonomy" id="9490"/>
    <lineage>
        <taxon>Eukaryota</taxon>
        <taxon>Metazoa</taxon>
        <taxon>Chordata</taxon>
        <taxon>Craniata</taxon>
        <taxon>Vertebrata</taxon>
        <taxon>Euteleostomi</taxon>
        <taxon>Mammalia</taxon>
        <taxon>Eutheria</taxon>
        <taxon>Euarchontoglires</taxon>
        <taxon>Primates</taxon>
        <taxon>Haplorrhini</taxon>
        <taxon>Platyrrhini</taxon>
        <taxon>Cebidae</taxon>
        <taxon>Callitrichinae</taxon>
        <taxon>Saguinus</taxon>
    </lineage>
</organism>
<protein>
    <submittedName>
        <fullName evidence="2">Uncharacterized protein</fullName>
    </submittedName>
</protein>
<evidence type="ECO:0000256" key="1">
    <source>
        <dbReference type="SAM" id="MobiDB-lite"/>
    </source>
</evidence>
<feature type="region of interest" description="Disordered" evidence="1">
    <location>
        <begin position="1"/>
        <end position="71"/>
    </location>
</feature>
<sequence length="107" mass="11958">MAVLRNNIEVCESERHSPKVGYGGTSTSTWRKSTIGGERARAENRSQDQKLEPQGPLPPHGTSMNNRRSLLDWFLPSRTHLLSCEGRPRPGTELPQKQTLNAHPDDS</sequence>
<comment type="caution">
    <text evidence="2">The sequence shown here is derived from an EMBL/GenBank/DDBJ whole genome shotgun (WGS) entry which is preliminary data.</text>
</comment>
<evidence type="ECO:0000313" key="3">
    <source>
        <dbReference type="Proteomes" id="UP001266305"/>
    </source>
</evidence>
<keyword evidence="3" id="KW-1185">Reference proteome</keyword>
<feature type="region of interest" description="Disordered" evidence="1">
    <location>
        <begin position="84"/>
        <end position="107"/>
    </location>
</feature>
<reference evidence="2 3" key="1">
    <citation type="submission" date="2023-05" db="EMBL/GenBank/DDBJ databases">
        <title>B98-5 Cell Line De Novo Hybrid Assembly: An Optical Mapping Approach.</title>
        <authorList>
            <person name="Kananen K."/>
            <person name="Auerbach J.A."/>
            <person name="Kautto E."/>
            <person name="Blachly J.S."/>
        </authorList>
    </citation>
    <scope>NUCLEOTIDE SEQUENCE [LARGE SCALE GENOMIC DNA]</scope>
    <source>
        <strain evidence="2">B95-8</strain>
        <tissue evidence="2">Cell line</tissue>
    </source>
</reference>
<dbReference type="EMBL" id="JASSZA010000010">
    <property type="protein sequence ID" value="KAK2099803.1"/>
    <property type="molecule type" value="Genomic_DNA"/>
</dbReference>
<proteinExistence type="predicted"/>
<gene>
    <name evidence="2" type="ORF">P7K49_021151</name>
</gene>
<name>A0ABQ9UTI9_SAGOE</name>
<dbReference type="Proteomes" id="UP001266305">
    <property type="component" value="Unassembled WGS sequence"/>
</dbReference>
<feature type="compositionally biased region" description="Basic and acidic residues" evidence="1">
    <location>
        <begin position="38"/>
        <end position="51"/>
    </location>
</feature>
<evidence type="ECO:0000313" key="2">
    <source>
        <dbReference type="EMBL" id="KAK2099803.1"/>
    </source>
</evidence>